<dbReference type="Gene3D" id="1.10.10.10">
    <property type="entry name" value="Winged helix-like DNA-binding domain superfamily/Winged helix DNA-binding domain"/>
    <property type="match status" value="1"/>
</dbReference>
<dbReference type="OrthoDB" id="3399802at2"/>
<dbReference type="AlphaFoldDB" id="A0A177K9L1"/>
<dbReference type="InterPro" id="IPR011991">
    <property type="entry name" value="ArsR-like_HTH"/>
</dbReference>
<feature type="domain" description="HTH arsR-type" evidence="1">
    <location>
        <begin position="7"/>
        <end position="98"/>
    </location>
</feature>
<accession>A0A177K9L1</accession>
<dbReference type="CDD" id="cd00090">
    <property type="entry name" value="HTH_ARSR"/>
    <property type="match status" value="1"/>
</dbReference>
<dbReference type="EMBL" id="LSTV01000003">
    <property type="protein sequence ID" value="OAH49767.1"/>
    <property type="molecule type" value="Genomic_DNA"/>
</dbReference>
<comment type="caution">
    <text evidence="2">The sequence shown here is derived from an EMBL/GenBank/DDBJ whole genome shotgun (WGS) entry which is preliminary data.</text>
</comment>
<dbReference type="Proteomes" id="UP000076998">
    <property type="component" value="Unassembled WGS sequence"/>
</dbReference>
<proteinExistence type="predicted"/>
<evidence type="ECO:0000313" key="3">
    <source>
        <dbReference type="Proteomes" id="UP000076998"/>
    </source>
</evidence>
<evidence type="ECO:0000259" key="1">
    <source>
        <dbReference type="SMART" id="SM00418"/>
    </source>
</evidence>
<dbReference type="InterPro" id="IPR036388">
    <property type="entry name" value="WH-like_DNA-bd_sf"/>
</dbReference>
<sequence>MTARRPTAYNAISTSSRVEILHLLQTTPQQTVGELVAATKLHPNTVREHLQRLIERGFVATEVEKRTTRGRPRVFYRAVDGVSVSSPEHRRKVQAAAERGDLMRRVMPETAGSLTGEEQHQLDALVEQLLDGGFDPDIDEDALTIDLTPCAHAADQADNRETLCDVHLGLMQGALSEAGGPLAVDGMRSSCDPQQCVIHLLRRRPDASA</sequence>
<gene>
    <name evidence="2" type="ORF">AYL44_09250</name>
</gene>
<dbReference type="SUPFAM" id="SSF46785">
    <property type="entry name" value="Winged helix' DNA-binding domain"/>
    <property type="match status" value="1"/>
</dbReference>
<dbReference type="GO" id="GO:0003700">
    <property type="term" value="F:DNA-binding transcription factor activity"/>
    <property type="evidence" value="ECO:0007669"/>
    <property type="project" value="InterPro"/>
</dbReference>
<dbReference type="SMART" id="SM00418">
    <property type="entry name" value="HTH_ARSR"/>
    <property type="match status" value="1"/>
</dbReference>
<dbReference type="InterPro" id="IPR036390">
    <property type="entry name" value="WH_DNA-bd_sf"/>
</dbReference>
<name>A0A177K9L1_9MICO</name>
<dbReference type="Pfam" id="PF01022">
    <property type="entry name" value="HTH_5"/>
    <property type="match status" value="1"/>
</dbReference>
<reference evidence="2 3" key="1">
    <citation type="submission" date="2016-02" db="EMBL/GenBank/DDBJ databases">
        <authorList>
            <person name="Wen L."/>
            <person name="He K."/>
            <person name="Yang H."/>
        </authorList>
    </citation>
    <scope>NUCLEOTIDE SEQUENCE [LARGE SCALE GENOMIC DNA]</scope>
    <source>
        <strain evidence="2 3">CD11_3</strain>
    </source>
</reference>
<evidence type="ECO:0000313" key="2">
    <source>
        <dbReference type="EMBL" id="OAH49767.1"/>
    </source>
</evidence>
<dbReference type="RefSeq" id="WP_064003012.1">
    <property type="nucleotide sequence ID" value="NZ_JBEYBI010000007.1"/>
</dbReference>
<protein>
    <submittedName>
        <fullName evidence="2">Transcriptional regulator</fullName>
    </submittedName>
</protein>
<organism evidence="2 3">
    <name type="scientific">Microbacterium oleivorans</name>
    <dbReference type="NCBI Taxonomy" id="273677"/>
    <lineage>
        <taxon>Bacteria</taxon>
        <taxon>Bacillati</taxon>
        <taxon>Actinomycetota</taxon>
        <taxon>Actinomycetes</taxon>
        <taxon>Micrococcales</taxon>
        <taxon>Microbacteriaceae</taxon>
        <taxon>Microbacterium</taxon>
    </lineage>
</organism>
<dbReference type="InterPro" id="IPR001845">
    <property type="entry name" value="HTH_ArsR_DNA-bd_dom"/>
</dbReference>